<evidence type="ECO:0000256" key="2">
    <source>
        <dbReference type="SAM" id="SignalP"/>
    </source>
</evidence>
<dbReference type="InterPro" id="IPR007730">
    <property type="entry name" value="SPOR-like_dom"/>
</dbReference>
<dbReference type="InterPro" id="IPR019734">
    <property type="entry name" value="TPR_rpt"/>
</dbReference>
<protein>
    <submittedName>
        <fullName evidence="4">SPOR domain-containing protein</fullName>
    </submittedName>
</protein>
<dbReference type="Gene3D" id="3.30.70.1070">
    <property type="entry name" value="Sporulation related repeat"/>
    <property type="match status" value="1"/>
</dbReference>
<dbReference type="InterPro" id="IPR036680">
    <property type="entry name" value="SPOR-like_sf"/>
</dbReference>
<dbReference type="SUPFAM" id="SSF110997">
    <property type="entry name" value="Sporulation related repeat"/>
    <property type="match status" value="1"/>
</dbReference>
<reference evidence="4 5" key="1">
    <citation type="submission" date="2020-06" db="EMBL/GenBank/DDBJ databases">
        <title>Altererythrobacter lutimaris sp. nov., a marine bacterium isolated from a tidal flat.</title>
        <authorList>
            <person name="Kim D."/>
            <person name="Yoo Y."/>
            <person name="Kim J.-J."/>
        </authorList>
    </citation>
    <scope>NUCLEOTIDE SEQUENCE [LARGE SCALE GENOMIC DNA]</scope>
    <source>
        <strain evidence="4 5">JGD-16</strain>
    </source>
</reference>
<dbReference type="Pfam" id="PF05036">
    <property type="entry name" value="SPOR"/>
    <property type="match status" value="1"/>
</dbReference>
<sequence length="382" mass="41099">MGRFSLLVFACGLALAGAPALALQDGSVSREVVQAVPSAQVQALNIALRRLAVNGRNIDALNDAGNAALALGDTEAALGFFRRAINVSASDVEANLGMASVYMRSQRPVEALQYFAAAERAGADMALIASDRGLAYDLLGENTLAQESYRSALNKGADPEITRRLAISYAISGDRGSFNDVLRPLVLERDVAAYRARAFGLAILGEMNEAKGLVKTVIPRDLSARIIPYLEFMPRLTKAQQAAAANLGIFPKAAEIGREDSAIIAYRSQLQGQPAANQAARESVERSGALSDPNTERHWVQLAAGRDRKALLRDWDRLQRSASAELAAYRPHVITANRMSRLLAGPFPDQRSAQDMVGRLSNKRVDGFTIKTSPGAKVEQIQ</sequence>
<comment type="caution">
    <text evidence="4">The sequence shown here is derived from an EMBL/GenBank/DDBJ whole genome shotgun (WGS) entry which is preliminary data.</text>
</comment>
<feature type="chain" id="PRO_5032460185" evidence="2">
    <location>
        <begin position="23"/>
        <end position="382"/>
    </location>
</feature>
<dbReference type="GO" id="GO:0042834">
    <property type="term" value="F:peptidoglycan binding"/>
    <property type="evidence" value="ECO:0007669"/>
    <property type="project" value="InterPro"/>
</dbReference>
<feature type="domain" description="SPOR" evidence="3">
    <location>
        <begin position="292"/>
        <end position="372"/>
    </location>
</feature>
<dbReference type="PROSITE" id="PS50005">
    <property type="entry name" value="TPR"/>
    <property type="match status" value="1"/>
</dbReference>
<keyword evidence="1" id="KW-0802">TPR repeat</keyword>
<keyword evidence="2" id="KW-0732">Signal</keyword>
<proteinExistence type="predicted"/>
<dbReference type="SUPFAM" id="SSF48452">
    <property type="entry name" value="TPR-like"/>
    <property type="match status" value="1"/>
</dbReference>
<name>A0A850H6B1_9SPHN</name>
<feature type="repeat" description="TPR" evidence="1">
    <location>
        <begin position="58"/>
        <end position="91"/>
    </location>
</feature>
<evidence type="ECO:0000259" key="3">
    <source>
        <dbReference type="PROSITE" id="PS51724"/>
    </source>
</evidence>
<organism evidence="4 5">
    <name type="scientific">Altererythrobacter lutimaris</name>
    <dbReference type="NCBI Taxonomy" id="2743979"/>
    <lineage>
        <taxon>Bacteria</taxon>
        <taxon>Pseudomonadati</taxon>
        <taxon>Pseudomonadota</taxon>
        <taxon>Alphaproteobacteria</taxon>
        <taxon>Sphingomonadales</taxon>
        <taxon>Erythrobacteraceae</taxon>
        <taxon>Altererythrobacter</taxon>
    </lineage>
</organism>
<gene>
    <name evidence="4" type="ORF">HUO12_07225</name>
</gene>
<evidence type="ECO:0000313" key="4">
    <source>
        <dbReference type="EMBL" id="NVE94687.1"/>
    </source>
</evidence>
<dbReference type="SMART" id="SM00028">
    <property type="entry name" value="TPR"/>
    <property type="match status" value="3"/>
</dbReference>
<feature type="signal peptide" evidence="2">
    <location>
        <begin position="1"/>
        <end position="22"/>
    </location>
</feature>
<evidence type="ECO:0000313" key="5">
    <source>
        <dbReference type="Proteomes" id="UP000546031"/>
    </source>
</evidence>
<dbReference type="InterPro" id="IPR011990">
    <property type="entry name" value="TPR-like_helical_dom_sf"/>
</dbReference>
<dbReference type="PROSITE" id="PS51724">
    <property type="entry name" value="SPOR"/>
    <property type="match status" value="1"/>
</dbReference>
<accession>A0A850H6B1</accession>
<dbReference type="Proteomes" id="UP000546031">
    <property type="component" value="Unassembled WGS sequence"/>
</dbReference>
<evidence type="ECO:0000256" key="1">
    <source>
        <dbReference type="PROSITE-ProRule" id="PRU00339"/>
    </source>
</evidence>
<keyword evidence="5" id="KW-1185">Reference proteome</keyword>
<dbReference type="Gene3D" id="1.25.40.10">
    <property type="entry name" value="Tetratricopeptide repeat domain"/>
    <property type="match status" value="1"/>
</dbReference>
<dbReference type="AlphaFoldDB" id="A0A850H6B1"/>
<dbReference type="EMBL" id="JABWTA010000001">
    <property type="protein sequence ID" value="NVE94687.1"/>
    <property type="molecule type" value="Genomic_DNA"/>
</dbReference>